<feature type="coiled-coil region" evidence="1">
    <location>
        <begin position="527"/>
        <end position="554"/>
    </location>
</feature>
<dbReference type="Pfam" id="PF13809">
    <property type="entry name" value="Tubulin_2"/>
    <property type="match status" value="1"/>
</dbReference>
<dbReference type="RefSeq" id="WP_188785652.1">
    <property type="nucleotide sequence ID" value="NZ_BMOC01000001.1"/>
</dbReference>
<dbReference type="InterPro" id="IPR025904">
    <property type="entry name" value="Tubulin-like"/>
</dbReference>
<protein>
    <recommendedName>
        <fullName evidence="5">Tubulin like</fullName>
    </recommendedName>
</protein>
<evidence type="ECO:0000256" key="1">
    <source>
        <dbReference type="SAM" id="Coils"/>
    </source>
</evidence>
<dbReference type="SUPFAM" id="SSF52490">
    <property type="entry name" value="Tubulin nucleotide-binding domain-like"/>
    <property type="match status" value="1"/>
</dbReference>
<feature type="coiled-coil region" evidence="1">
    <location>
        <begin position="580"/>
        <end position="607"/>
    </location>
</feature>
<sequence length="1139" mass="128259">MSTDGDGLDEEDLSLPDNIIGIGNAGKTTVKHYLSKDWIVEEAVAIKDRQTLNDDDQEFKAFMIDTARDEQPADERSVKSINERIKRIAERSGRTPSTVNTELEYINPLDDAPDNLISRAGLTSEVTVNQIATQDRLRAWWLENEDSMLTDGYGQGVLRRRGLSKALFHASRAGNGDMEGFARRLSGDTATIVVGLGGGTGSGMYLDLAKLVAPKVDELHLIASIPGLQEKDRRTANTFAALSELEYLALTEEENNPFTNIVLLPFGPARNLQNRDTFLDAMVQTVVAREATTNDFTTFLDSDNSERVPKAYAPFTVAIPQILRYDVGDIREAKRAINEYQEAKRTALDAELTLYDELHDFFIHEWGGEIADALDTAQDGLTVENDQFALSGDEASSLRNRLDTLQSWIEDEETFGHVDNDALKDWRDQLGGWIEAIRENYADLSEGELKKQLVTRLPDRVEALEPVDDIYPSEPDDQALAAVFRDEIRALKLRANLLRALKLVDEEEVNEALAAALYPTRQGWIGAQRIEDRINALNGEANQHESNLELLADLDADLVEARDHTLESWREAVTDDLELLVEIQSSADEIETQLDALRNELGDELRKISKANSPDNVSGGLTFNFDRLNAQLRDVGLDPIDGRELVEAVEQTQRAYEAWYDINNTGLVGNILGSKEDRQEEYIGYLQEVRDSPIDISPKAERGDFTDDFDCRLAVDELFEDLTQELTERRNTHRKRIIREFKSAVSDFEATEVVEDYRAQWQSTDFSLEWPGDTDDPVSSMRERLDDLDADSAQAVFDEFLADGNGFDDPGLVYLAVHNAYLGPVESKRSDLNARIEDVESRTEVYDSLRRIVMDYDYDHGYDDDDEEFGPDTPEIDHPTNVGGSSESPYVSKIQSEDQVGLLQYNDIAESGVWSQENTTEMRKIQSYFKDFAENAAKNDELGCLREREIQIDTKASDEYTDSDSTIYDGHYIGNVFMSRAFDDDENPGHPVFNTARKQFDESELYFLEDANGYSHESVGYGAPWDLSMVTFIGGVFLDNIRQLNQPTRGYKTSYESQRDDLREAVRIRHVHGTDGRDSTIGGSDEGGYVYRDQLLDVTEPADIYALLNSDEGEVIEMLQQDYIGRTTFPSSIDLDTDT</sequence>
<gene>
    <name evidence="3" type="ORF">GCM10008995_03470</name>
</gene>
<keyword evidence="1" id="KW-0175">Coiled coil</keyword>
<dbReference type="Gene3D" id="3.40.50.1440">
    <property type="entry name" value="Tubulin/FtsZ, GTPase domain"/>
    <property type="match status" value="1"/>
</dbReference>
<accession>A0A830E6C3</accession>
<reference evidence="3" key="2">
    <citation type="submission" date="2020-09" db="EMBL/GenBank/DDBJ databases">
        <authorList>
            <person name="Sun Q."/>
            <person name="Ohkuma M."/>
        </authorList>
    </citation>
    <scope>NUCLEOTIDE SEQUENCE</scope>
    <source>
        <strain evidence="3">JCM 14359</strain>
    </source>
</reference>
<evidence type="ECO:0008006" key="5">
    <source>
        <dbReference type="Google" id="ProtNLM"/>
    </source>
</evidence>
<name>A0A830E6C3_9EURY</name>
<dbReference type="AlphaFoldDB" id="A0A830E6C3"/>
<dbReference type="Proteomes" id="UP000653099">
    <property type="component" value="Unassembled WGS sequence"/>
</dbReference>
<dbReference type="OrthoDB" id="134470at2157"/>
<evidence type="ECO:0000256" key="2">
    <source>
        <dbReference type="SAM" id="MobiDB-lite"/>
    </source>
</evidence>
<comment type="caution">
    <text evidence="3">The sequence shown here is derived from an EMBL/GenBank/DDBJ whole genome shotgun (WGS) entry which is preliminary data.</text>
</comment>
<keyword evidence="4" id="KW-1185">Reference proteome</keyword>
<feature type="region of interest" description="Disordered" evidence="2">
    <location>
        <begin position="871"/>
        <end position="890"/>
    </location>
</feature>
<reference evidence="3" key="1">
    <citation type="journal article" date="2014" name="Int. J. Syst. Evol. Microbiol.">
        <title>Complete genome sequence of Corynebacterium casei LMG S-19264T (=DSM 44701T), isolated from a smear-ripened cheese.</title>
        <authorList>
            <consortium name="US DOE Joint Genome Institute (JGI-PGF)"/>
            <person name="Walter F."/>
            <person name="Albersmeier A."/>
            <person name="Kalinowski J."/>
            <person name="Ruckert C."/>
        </authorList>
    </citation>
    <scope>NUCLEOTIDE SEQUENCE</scope>
    <source>
        <strain evidence="3">JCM 14359</strain>
    </source>
</reference>
<evidence type="ECO:0000313" key="3">
    <source>
        <dbReference type="EMBL" id="GGI96755.1"/>
    </source>
</evidence>
<proteinExistence type="predicted"/>
<dbReference type="EMBL" id="BMOC01000001">
    <property type="protein sequence ID" value="GGI96755.1"/>
    <property type="molecule type" value="Genomic_DNA"/>
</dbReference>
<organism evidence="3 4">
    <name type="scientific">Halobellus salinus</name>
    <dbReference type="NCBI Taxonomy" id="931585"/>
    <lineage>
        <taxon>Archaea</taxon>
        <taxon>Methanobacteriati</taxon>
        <taxon>Methanobacteriota</taxon>
        <taxon>Stenosarchaea group</taxon>
        <taxon>Halobacteria</taxon>
        <taxon>Halobacteriales</taxon>
        <taxon>Haloferacaceae</taxon>
        <taxon>Halobellus</taxon>
    </lineage>
</organism>
<dbReference type="InterPro" id="IPR036525">
    <property type="entry name" value="Tubulin/FtsZ_GTPase_sf"/>
</dbReference>
<evidence type="ECO:0000313" key="4">
    <source>
        <dbReference type="Proteomes" id="UP000653099"/>
    </source>
</evidence>